<dbReference type="EMBL" id="QXQB01000002">
    <property type="protein sequence ID" value="RJX39785.1"/>
    <property type="molecule type" value="Genomic_DNA"/>
</dbReference>
<accession>A0A3A6PFZ9</accession>
<keyword evidence="2" id="KW-1185">Reference proteome</keyword>
<proteinExistence type="predicted"/>
<dbReference type="Proteomes" id="UP000267798">
    <property type="component" value="Unassembled WGS sequence"/>
</dbReference>
<comment type="caution">
    <text evidence="1">The sequence shown here is derived from an EMBL/GenBank/DDBJ whole genome shotgun (WGS) entry which is preliminary data.</text>
</comment>
<reference evidence="1 2" key="1">
    <citation type="submission" date="2018-09" db="EMBL/GenBank/DDBJ databases">
        <title>Paenibacillus aracenensis nov. sp. isolated from a cave in southern Spain.</title>
        <authorList>
            <person name="Jurado V."/>
            <person name="Gutierrez-Patricio S."/>
            <person name="Gonzalez-Pimentel J.L."/>
            <person name="Miller A.Z."/>
            <person name="Laiz L."/>
            <person name="Saiz-Jimenez C."/>
        </authorList>
    </citation>
    <scope>NUCLEOTIDE SEQUENCE [LARGE SCALE GENOMIC DNA]</scope>
    <source>
        <strain evidence="1 2">JCM 19203</strain>
    </source>
</reference>
<organism evidence="1 2">
    <name type="scientific">Paenibacillus pinisoli</name>
    <dbReference type="NCBI Taxonomy" id="1276110"/>
    <lineage>
        <taxon>Bacteria</taxon>
        <taxon>Bacillati</taxon>
        <taxon>Bacillota</taxon>
        <taxon>Bacilli</taxon>
        <taxon>Bacillales</taxon>
        <taxon>Paenibacillaceae</taxon>
        <taxon>Paenibacillus</taxon>
    </lineage>
</organism>
<gene>
    <name evidence="1" type="ORF">D3P09_10325</name>
</gene>
<dbReference type="AlphaFoldDB" id="A0A3A6PFZ9"/>
<protein>
    <submittedName>
        <fullName evidence="1">Uncharacterized protein</fullName>
    </submittedName>
</protein>
<name>A0A3A6PFZ9_9BACL</name>
<evidence type="ECO:0000313" key="1">
    <source>
        <dbReference type="EMBL" id="RJX39785.1"/>
    </source>
</evidence>
<sequence>MGKLIAKSKSSARTALYIAMCATHQKNTEALKKVLPDLPAGKYRSYYEATVHIMEGNLEAAYNLIEALPKPWMRDSLLSELELAKGNREEAVAYARQAWQGCRGVQRYVSYKNYELYLPEALASA</sequence>
<evidence type="ECO:0000313" key="2">
    <source>
        <dbReference type="Proteomes" id="UP000267798"/>
    </source>
</evidence>